<organism evidence="1 2">
    <name type="scientific">Polarella glacialis</name>
    <name type="common">Dinoflagellate</name>
    <dbReference type="NCBI Taxonomy" id="89957"/>
    <lineage>
        <taxon>Eukaryota</taxon>
        <taxon>Sar</taxon>
        <taxon>Alveolata</taxon>
        <taxon>Dinophyceae</taxon>
        <taxon>Suessiales</taxon>
        <taxon>Suessiaceae</taxon>
        <taxon>Polarella</taxon>
    </lineage>
</organism>
<dbReference type="EMBL" id="CAJNNV010006137">
    <property type="protein sequence ID" value="CAE8593139.1"/>
    <property type="molecule type" value="Genomic_DNA"/>
</dbReference>
<sequence length="149" mass="14924">ASKAPASTAVAPVAPVAAAASASVQRGGYGGGSGLPLAPLASAAEAAAEVKIDAEGADRACLSSLKAAGAMPRYLSTELPNLLTEGPEAAIALVQMLESMGYSWFKLCRQSIYNARTVLAVDQLTNKTDIMVSRQGVGLGASGLFGEAA</sequence>
<feature type="non-terminal residue" evidence="1">
    <location>
        <position position="1"/>
    </location>
</feature>
<protein>
    <submittedName>
        <fullName evidence="1">Uncharacterized protein</fullName>
    </submittedName>
</protein>
<comment type="caution">
    <text evidence="1">The sequence shown here is derived from an EMBL/GenBank/DDBJ whole genome shotgun (WGS) entry which is preliminary data.</text>
</comment>
<keyword evidence="2" id="KW-1185">Reference proteome</keyword>
<dbReference type="Proteomes" id="UP000654075">
    <property type="component" value="Unassembled WGS sequence"/>
</dbReference>
<accession>A0A813DYL2</accession>
<feature type="non-terminal residue" evidence="1">
    <location>
        <position position="149"/>
    </location>
</feature>
<reference evidence="1" key="1">
    <citation type="submission" date="2021-02" db="EMBL/GenBank/DDBJ databases">
        <authorList>
            <person name="Dougan E. K."/>
            <person name="Rhodes N."/>
            <person name="Thang M."/>
            <person name="Chan C."/>
        </authorList>
    </citation>
    <scope>NUCLEOTIDE SEQUENCE</scope>
</reference>
<dbReference type="AlphaFoldDB" id="A0A813DYL2"/>
<proteinExistence type="predicted"/>
<evidence type="ECO:0000313" key="1">
    <source>
        <dbReference type="EMBL" id="CAE8593139.1"/>
    </source>
</evidence>
<gene>
    <name evidence="1" type="ORF">PGLA1383_LOCUS11751</name>
</gene>
<name>A0A813DYL2_POLGL</name>
<evidence type="ECO:0000313" key="2">
    <source>
        <dbReference type="Proteomes" id="UP000654075"/>
    </source>
</evidence>